<evidence type="ECO:0000313" key="2">
    <source>
        <dbReference type="Proteomes" id="UP001159363"/>
    </source>
</evidence>
<evidence type="ECO:0000313" key="1">
    <source>
        <dbReference type="EMBL" id="KAJ8875350.1"/>
    </source>
</evidence>
<gene>
    <name evidence="1" type="ORF">PR048_023245</name>
</gene>
<protein>
    <submittedName>
        <fullName evidence="1">Uncharacterized protein</fullName>
    </submittedName>
</protein>
<dbReference type="EMBL" id="JARBHB010000009">
    <property type="protein sequence ID" value="KAJ8875350.1"/>
    <property type="molecule type" value="Genomic_DNA"/>
</dbReference>
<dbReference type="Proteomes" id="UP001159363">
    <property type="component" value="Chromosome 8"/>
</dbReference>
<name>A0ABQ9GTJ2_9NEOP</name>
<comment type="caution">
    <text evidence="1">The sequence shown here is derived from an EMBL/GenBank/DDBJ whole genome shotgun (WGS) entry which is preliminary data.</text>
</comment>
<keyword evidence="2" id="KW-1185">Reference proteome</keyword>
<accession>A0ABQ9GTJ2</accession>
<sequence>MASEFVVQIFLLMRQIYKRFEFENTVVKELEILDPKCVLKKKLPSIAHLASKFPAIVTKDSLRSLDMQNHRFDFDGNVSAEEFRFHIKKLNAGDGSPVFPHLISFVEALLCLHIPVQTRKEFFQL</sequence>
<organism evidence="1 2">
    <name type="scientific">Dryococelus australis</name>
    <dbReference type="NCBI Taxonomy" id="614101"/>
    <lineage>
        <taxon>Eukaryota</taxon>
        <taxon>Metazoa</taxon>
        <taxon>Ecdysozoa</taxon>
        <taxon>Arthropoda</taxon>
        <taxon>Hexapoda</taxon>
        <taxon>Insecta</taxon>
        <taxon>Pterygota</taxon>
        <taxon>Neoptera</taxon>
        <taxon>Polyneoptera</taxon>
        <taxon>Phasmatodea</taxon>
        <taxon>Verophasmatodea</taxon>
        <taxon>Anareolatae</taxon>
        <taxon>Phasmatidae</taxon>
        <taxon>Eurycanthinae</taxon>
        <taxon>Dryococelus</taxon>
    </lineage>
</organism>
<proteinExistence type="predicted"/>
<reference evidence="1 2" key="1">
    <citation type="submission" date="2023-02" db="EMBL/GenBank/DDBJ databases">
        <title>LHISI_Scaffold_Assembly.</title>
        <authorList>
            <person name="Stuart O.P."/>
            <person name="Cleave R."/>
            <person name="Magrath M.J.L."/>
            <person name="Mikheyev A.S."/>
        </authorList>
    </citation>
    <scope>NUCLEOTIDE SEQUENCE [LARGE SCALE GENOMIC DNA]</scope>
    <source>
        <strain evidence="1">Daus_M_001</strain>
        <tissue evidence="1">Leg muscle</tissue>
    </source>
</reference>